<dbReference type="AlphaFoldDB" id="H1D3E2"/>
<comment type="caution">
    <text evidence="1">The sequence shown here is derived from an EMBL/GenBank/DDBJ whole genome shotgun (WGS) entry which is preliminary data.</text>
</comment>
<dbReference type="HOGENOM" id="CLU_2698714_0_0_9"/>
<sequence length="73" mass="7921">MPLFWFHESQGLPLVISSGSRAGMRGSMGALSRRFPASMLHVPLEKGDFSTPLRFGRNDGDGGSVFVICPLLK</sequence>
<keyword evidence="2" id="KW-1185">Reference proteome</keyword>
<organism evidence="1 2">
    <name type="scientific">Dialister succinatiphilus YIT 11850</name>
    <dbReference type="NCBI Taxonomy" id="742743"/>
    <lineage>
        <taxon>Bacteria</taxon>
        <taxon>Bacillati</taxon>
        <taxon>Bacillota</taxon>
        <taxon>Negativicutes</taxon>
        <taxon>Veillonellales</taxon>
        <taxon>Veillonellaceae</taxon>
        <taxon>Dialister</taxon>
    </lineage>
</organism>
<dbReference type="Proteomes" id="UP000003277">
    <property type="component" value="Unassembled WGS sequence"/>
</dbReference>
<evidence type="ECO:0000313" key="1">
    <source>
        <dbReference type="EMBL" id="EHO61948.1"/>
    </source>
</evidence>
<name>H1D3E2_9FIRM</name>
<accession>H1D3E2</accession>
<protein>
    <submittedName>
        <fullName evidence="1">Uncharacterized protein</fullName>
    </submittedName>
</protein>
<evidence type="ECO:0000313" key="2">
    <source>
        <dbReference type="Proteomes" id="UP000003277"/>
    </source>
</evidence>
<dbReference type="EMBL" id="ADLT01000088">
    <property type="protein sequence ID" value="EHO61948.1"/>
    <property type="molecule type" value="Genomic_DNA"/>
</dbReference>
<gene>
    <name evidence="1" type="ORF">HMPREF9453_02130</name>
</gene>
<reference evidence="1 2" key="1">
    <citation type="submission" date="2011-11" db="EMBL/GenBank/DDBJ databases">
        <title>The Genome Sequence of Dialister succinatiphilus YIT 11850.</title>
        <authorList>
            <consortium name="The Broad Institute Genome Sequencing Platform"/>
            <person name="Earl A."/>
            <person name="Ward D."/>
            <person name="Feldgarden M."/>
            <person name="Gevers D."/>
            <person name="Morotomi M."/>
            <person name="Young S.K."/>
            <person name="Zeng Q."/>
            <person name="Gargeya S."/>
            <person name="Fitzgerald M."/>
            <person name="Haas B."/>
            <person name="Abouelleil A."/>
            <person name="Alvarado L."/>
            <person name="Arachchi H.M."/>
            <person name="Berlin A."/>
            <person name="Brown A."/>
            <person name="Chapman S.B."/>
            <person name="Dunbar C."/>
            <person name="Gearin G."/>
            <person name="Goldberg J."/>
            <person name="Griggs A."/>
            <person name="Gujja S."/>
            <person name="Heiman D."/>
            <person name="Howarth C."/>
            <person name="Lui A."/>
            <person name="MacDonald P.J.P."/>
            <person name="Montmayeur A."/>
            <person name="Murphy C."/>
            <person name="Neiman D."/>
            <person name="Pearson M."/>
            <person name="Priest M."/>
            <person name="Roberts A."/>
            <person name="Saif S."/>
            <person name="Shea T."/>
            <person name="Sisk P."/>
            <person name="Stolte C."/>
            <person name="Sykes S."/>
            <person name="Wortman J."/>
            <person name="Nusbaum C."/>
            <person name="Birren B."/>
        </authorList>
    </citation>
    <scope>NUCLEOTIDE SEQUENCE [LARGE SCALE GENOMIC DNA]</scope>
    <source>
        <strain evidence="1 2">YIT 11850</strain>
    </source>
</reference>
<proteinExistence type="predicted"/>